<gene>
    <name evidence="1" type="ORF">LTRI10_LOCUS14632</name>
</gene>
<proteinExistence type="predicted"/>
<keyword evidence="2" id="KW-1185">Reference proteome</keyword>
<dbReference type="PANTHER" id="PTHR35687:SF1">
    <property type="entry name" value="OS07G0516700 PROTEIN"/>
    <property type="match status" value="1"/>
</dbReference>
<name>A0AAV2DFI2_9ROSI</name>
<dbReference type="AlphaFoldDB" id="A0AAV2DFI2"/>
<dbReference type="PANTHER" id="PTHR35687">
    <property type="entry name" value="OS07G0516700 PROTEIN"/>
    <property type="match status" value="1"/>
</dbReference>
<sequence>MNRPYGGNNYSKLEKEDPEEVFRRRAQFLIYKVMQRADDSEKTASFLQIRMCKLKVKIGKTLKKLRKGVVLSMSAARLRVYRVIRIQWKRLFGGRPIAAAAGGGGGGVLPVAAASIFPSL</sequence>
<protein>
    <submittedName>
        <fullName evidence="1">Uncharacterized protein</fullName>
    </submittedName>
</protein>
<accession>A0AAV2DFI2</accession>
<dbReference type="Proteomes" id="UP001497516">
    <property type="component" value="Chromosome 2"/>
</dbReference>
<evidence type="ECO:0000313" key="2">
    <source>
        <dbReference type="Proteomes" id="UP001497516"/>
    </source>
</evidence>
<evidence type="ECO:0000313" key="1">
    <source>
        <dbReference type="EMBL" id="CAL1372644.1"/>
    </source>
</evidence>
<organism evidence="1 2">
    <name type="scientific">Linum trigynum</name>
    <dbReference type="NCBI Taxonomy" id="586398"/>
    <lineage>
        <taxon>Eukaryota</taxon>
        <taxon>Viridiplantae</taxon>
        <taxon>Streptophyta</taxon>
        <taxon>Embryophyta</taxon>
        <taxon>Tracheophyta</taxon>
        <taxon>Spermatophyta</taxon>
        <taxon>Magnoliopsida</taxon>
        <taxon>eudicotyledons</taxon>
        <taxon>Gunneridae</taxon>
        <taxon>Pentapetalae</taxon>
        <taxon>rosids</taxon>
        <taxon>fabids</taxon>
        <taxon>Malpighiales</taxon>
        <taxon>Linaceae</taxon>
        <taxon>Linum</taxon>
    </lineage>
</organism>
<reference evidence="1 2" key="1">
    <citation type="submission" date="2024-04" db="EMBL/GenBank/DDBJ databases">
        <authorList>
            <person name="Fracassetti M."/>
        </authorList>
    </citation>
    <scope>NUCLEOTIDE SEQUENCE [LARGE SCALE GENOMIC DNA]</scope>
</reference>
<dbReference type="EMBL" id="OZ034815">
    <property type="protein sequence ID" value="CAL1372644.1"/>
    <property type="molecule type" value="Genomic_DNA"/>
</dbReference>